<dbReference type="Proteomes" id="UP000267900">
    <property type="component" value="Chromosome"/>
</dbReference>
<dbReference type="InterPro" id="IPR045851">
    <property type="entry name" value="AMP-bd_C_sf"/>
</dbReference>
<dbReference type="Gene3D" id="3.30.300.30">
    <property type="match status" value="1"/>
</dbReference>
<evidence type="ECO:0000256" key="1">
    <source>
        <dbReference type="SAM" id="MobiDB-lite"/>
    </source>
</evidence>
<dbReference type="InterPro" id="IPR025110">
    <property type="entry name" value="AMP-bd_C"/>
</dbReference>
<dbReference type="PANTHER" id="PTHR45527">
    <property type="entry name" value="NONRIBOSOMAL PEPTIDE SYNTHETASE"/>
    <property type="match status" value="1"/>
</dbReference>
<protein>
    <submittedName>
        <fullName evidence="4">Amino acid adenylation domain-containing protein</fullName>
    </submittedName>
</protein>
<dbReference type="InterPro" id="IPR010071">
    <property type="entry name" value="AA_adenyl_dom"/>
</dbReference>
<feature type="region of interest" description="Disordered" evidence="1">
    <location>
        <begin position="510"/>
        <end position="540"/>
    </location>
</feature>
<dbReference type="Pfam" id="PF13193">
    <property type="entry name" value="AMP-binding_C"/>
    <property type="match status" value="1"/>
</dbReference>
<evidence type="ECO:0000259" key="2">
    <source>
        <dbReference type="Pfam" id="PF00501"/>
    </source>
</evidence>
<dbReference type="SUPFAM" id="SSF56801">
    <property type="entry name" value="Acetyl-CoA synthetase-like"/>
    <property type="match status" value="1"/>
</dbReference>
<dbReference type="EMBL" id="CP034587">
    <property type="protein sequence ID" value="AZQ75221.1"/>
    <property type="molecule type" value="Genomic_DNA"/>
</dbReference>
<dbReference type="AlphaFoldDB" id="A0A3Q9G486"/>
<dbReference type="Pfam" id="PF00501">
    <property type="entry name" value="AMP-binding"/>
    <property type="match status" value="1"/>
</dbReference>
<dbReference type="InterPro" id="IPR020845">
    <property type="entry name" value="AMP-binding_CS"/>
</dbReference>
<dbReference type="PROSITE" id="PS00455">
    <property type="entry name" value="AMP_BINDING"/>
    <property type="match status" value="1"/>
</dbReference>
<feature type="domain" description="AMP-binding enzyme C-terminal" evidence="3">
    <location>
        <begin position="435"/>
        <end position="519"/>
    </location>
</feature>
<feature type="domain" description="AMP-dependent synthetase/ligase" evidence="2">
    <location>
        <begin position="15"/>
        <end position="376"/>
    </location>
</feature>
<dbReference type="FunFam" id="3.40.50.980:FF:000002">
    <property type="entry name" value="Enterobactin synthetase component F"/>
    <property type="match status" value="1"/>
</dbReference>
<evidence type="ECO:0000313" key="4">
    <source>
        <dbReference type="EMBL" id="AZQ75221.1"/>
    </source>
</evidence>
<dbReference type="PANTHER" id="PTHR45527:SF1">
    <property type="entry name" value="FATTY ACID SYNTHASE"/>
    <property type="match status" value="1"/>
</dbReference>
<evidence type="ECO:0000313" key="5">
    <source>
        <dbReference type="Proteomes" id="UP000267900"/>
    </source>
</evidence>
<dbReference type="OrthoDB" id="2472181at2"/>
<dbReference type="GO" id="GO:0005829">
    <property type="term" value="C:cytosol"/>
    <property type="evidence" value="ECO:0007669"/>
    <property type="project" value="TreeGrafter"/>
</dbReference>
<proteinExistence type="predicted"/>
<dbReference type="NCBIfam" id="TIGR01733">
    <property type="entry name" value="AA-adenyl-dom"/>
    <property type="match status" value="1"/>
</dbReference>
<dbReference type="GO" id="GO:0043041">
    <property type="term" value="P:amino acid activation for nonribosomal peptide biosynthetic process"/>
    <property type="evidence" value="ECO:0007669"/>
    <property type="project" value="TreeGrafter"/>
</dbReference>
<sequence length="540" mass="59269">MTMTGPDRPLLHELFDERAGRHPDRVALRDAHGSLTYAEAKLRSDWLAAELRRRCPRPGALVGLHLERGADVVVAMLAVLKSGHTYVPLDPSYPAERLLFTARDARLALIVSDQEVPSELAELPVLRLDGLDRPDGPPAAPPMAPDDVTPDAPAYVIYTSGSTGRPKGVRVPHRNVAAMVRACARRYELREGDVWTLFHSYSFDFSVWEIWGSLLSGGTLVVVPHATAASPQATLRLLTDEAVTVFNVVPSVFRHLTRAARRADAVPSALRYVIFGGESVDIRDVRAWRETVGRSTRFVNTYGITEATVFVTYRLFTDEELDRAEDAPGGDAFAFDIGEPLDGWEFRVVGEDGAPVRPGETGEIVVAGDGVALGYLNRPELTAERFPLLPVPGGGTRRHYRSGDLARLLPDGMFCFAGRADDQVKINGFRIELGEVEARLQDAPGVRELVVVRTVSRIGEPMLTAFYTTPDATARGDGERDERERSERLAAYARRALPAHMVPGRFVRLPELPVNPSGKTDRKALSAWQGHAPRPAATTR</sequence>
<accession>A0A3Q9G486</accession>
<evidence type="ECO:0000259" key="3">
    <source>
        <dbReference type="Pfam" id="PF13193"/>
    </source>
</evidence>
<gene>
    <name evidence="4" type="ORF">EKH77_32390</name>
</gene>
<dbReference type="FunFam" id="3.40.50.12780:FF:000012">
    <property type="entry name" value="Non-ribosomal peptide synthetase"/>
    <property type="match status" value="1"/>
</dbReference>
<name>A0A3Q9G486_STRLT</name>
<dbReference type="InterPro" id="IPR042099">
    <property type="entry name" value="ANL_N_sf"/>
</dbReference>
<dbReference type="Gene3D" id="3.40.50.12780">
    <property type="entry name" value="N-terminal domain of ligase-like"/>
    <property type="match status" value="1"/>
</dbReference>
<dbReference type="InterPro" id="IPR000873">
    <property type="entry name" value="AMP-dep_synth/lig_dom"/>
</dbReference>
<dbReference type="GO" id="GO:0031177">
    <property type="term" value="F:phosphopantetheine binding"/>
    <property type="evidence" value="ECO:0007669"/>
    <property type="project" value="TreeGrafter"/>
</dbReference>
<reference evidence="4 5" key="1">
    <citation type="submission" date="2018-12" db="EMBL/GenBank/DDBJ databases">
        <title>The whole draft genome of Streptomyce luteoverticillatus CGMCC 15060.</title>
        <authorList>
            <person name="Feng Z."/>
            <person name="Chen G."/>
            <person name="Zhang J."/>
            <person name="Zhu H."/>
            <person name="Yu X."/>
            <person name="Zhang W."/>
            <person name="Zhang X."/>
        </authorList>
    </citation>
    <scope>NUCLEOTIDE SEQUENCE [LARGE SCALE GENOMIC DNA]</scope>
    <source>
        <strain evidence="4 5">CGMCC 15060</strain>
    </source>
</reference>
<keyword evidence="5" id="KW-1185">Reference proteome</keyword>
<dbReference type="GO" id="GO:0044550">
    <property type="term" value="P:secondary metabolite biosynthetic process"/>
    <property type="evidence" value="ECO:0007669"/>
    <property type="project" value="TreeGrafter"/>
</dbReference>
<organism evidence="4 5">
    <name type="scientific">Streptomyces luteoverticillatus</name>
    <name type="common">Streptoverticillium luteoverticillatus</name>
    <dbReference type="NCBI Taxonomy" id="66425"/>
    <lineage>
        <taxon>Bacteria</taxon>
        <taxon>Bacillati</taxon>
        <taxon>Actinomycetota</taxon>
        <taxon>Actinomycetes</taxon>
        <taxon>Kitasatosporales</taxon>
        <taxon>Streptomycetaceae</taxon>
        <taxon>Streptomyces</taxon>
    </lineage>
</organism>